<dbReference type="GO" id="GO:0005524">
    <property type="term" value="F:ATP binding"/>
    <property type="evidence" value="ECO:0007669"/>
    <property type="project" value="UniProtKB-UniRule"/>
</dbReference>
<dbReference type="PANTHER" id="PTHR24347">
    <property type="entry name" value="SERINE/THREONINE-PROTEIN KINASE"/>
    <property type="match status" value="1"/>
</dbReference>
<dbReference type="EMBL" id="JAAAIP010000195">
    <property type="protein sequence ID" value="KAG0323145.1"/>
    <property type="molecule type" value="Genomic_DNA"/>
</dbReference>
<evidence type="ECO:0000313" key="9">
    <source>
        <dbReference type="EMBL" id="KAG0323145.1"/>
    </source>
</evidence>
<organism evidence="9 10">
    <name type="scientific">Dissophora globulifera</name>
    <dbReference type="NCBI Taxonomy" id="979702"/>
    <lineage>
        <taxon>Eukaryota</taxon>
        <taxon>Fungi</taxon>
        <taxon>Fungi incertae sedis</taxon>
        <taxon>Mucoromycota</taxon>
        <taxon>Mortierellomycotina</taxon>
        <taxon>Mortierellomycetes</taxon>
        <taxon>Mortierellales</taxon>
        <taxon>Mortierellaceae</taxon>
        <taxon>Dissophora</taxon>
    </lineage>
</organism>
<dbReference type="InterPro" id="IPR000719">
    <property type="entry name" value="Prot_kinase_dom"/>
</dbReference>
<dbReference type="CDD" id="cd05117">
    <property type="entry name" value="STKc_CAMK"/>
    <property type="match status" value="1"/>
</dbReference>
<name>A0A9P6RLS4_9FUNG</name>
<dbReference type="SMART" id="SM00220">
    <property type="entry name" value="S_TKc"/>
    <property type="match status" value="1"/>
</dbReference>
<evidence type="ECO:0000256" key="1">
    <source>
        <dbReference type="ARBA" id="ARBA00022527"/>
    </source>
</evidence>
<dbReference type="InterPro" id="IPR011009">
    <property type="entry name" value="Kinase-like_dom_sf"/>
</dbReference>
<keyword evidence="5 6" id="KW-0067">ATP-binding</keyword>
<dbReference type="GO" id="GO:0004674">
    <property type="term" value="F:protein serine/threonine kinase activity"/>
    <property type="evidence" value="ECO:0007669"/>
    <property type="project" value="UniProtKB-KW"/>
</dbReference>
<dbReference type="OrthoDB" id="407410at2759"/>
<feature type="region of interest" description="Disordered" evidence="7">
    <location>
        <begin position="414"/>
        <end position="445"/>
    </location>
</feature>
<protein>
    <recommendedName>
        <fullName evidence="8">Protein kinase domain-containing protein</fullName>
    </recommendedName>
</protein>
<keyword evidence="2" id="KW-0808">Transferase</keyword>
<evidence type="ECO:0000256" key="3">
    <source>
        <dbReference type="ARBA" id="ARBA00022741"/>
    </source>
</evidence>
<dbReference type="AlphaFoldDB" id="A0A9P6RLS4"/>
<dbReference type="InterPro" id="IPR017441">
    <property type="entry name" value="Protein_kinase_ATP_BS"/>
</dbReference>
<feature type="binding site" evidence="6">
    <location>
        <position position="157"/>
    </location>
    <ligand>
        <name>ATP</name>
        <dbReference type="ChEBI" id="CHEBI:30616"/>
    </ligand>
</feature>
<gene>
    <name evidence="9" type="ORF">BGZ99_002922</name>
</gene>
<keyword evidence="3 6" id="KW-0547">Nucleotide-binding</keyword>
<dbReference type="Gene3D" id="1.10.510.10">
    <property type="entry name" value="Transferase(Phosphotransferase) domain 1"/>
    <property type="match status" value="1"/>
</dbReference>
<dbReference type="PROSITE" id="PS00108">
    <property type="entry name" value="PROTEIN_KINASE_ST"/>
    <property type="match status" value="1"/>
</dbReference>
<evidence type="ECO:0000313" key="10">
    <source>
        <dbReference type="Proteomes" id="UP000738325"/>
    </source>
</evidence>
<evidence type="ECO:0000256" key="7">
    <source>
        <dbReference type="SAM" id="MobiDB-lite"/>
    </source>
</evidence>
<evidence type="ECO:0000256" key="4">
    <source>
        <dbReference type="ARBA" id="ARBA00022777"/>
    </source>
</evidence>
<dbReference type="PROSITE" id="PS50011">
    <property type="entry name" value="PROTEIN_KINASE_DOM"/>
    <property type="match status" value="1"/>
</dbReference>
<sequence length="590" mass="65688">MSDPEANDTSNTSHPRFFTSRAWGSFQYKSGSRRPPIRFTKEGREGHAGTLGYVFGRRPDCDVLINGTLVNGALIGFGSIVRLQHGDRITYVKEKGRDGQSVYGQEFTFTRGEPDTDLTFDSQFKIGSYLGTGNFATVHKAIDKKTGVEYAVKVVKKTTDFNTRTAQSLEREIGTLMSIDHPNLLRLHKVFSEDRYYYVVTELAKDGELFDNVKRRNNFTEPEARHVFRQLLNGVKYLHDRGIVHRDLKLENVLVMDRRNLDVKISDFGLANVIGESAFLSTVCGTPSYVAPEVIRKEKYGKAVDMWSLGVLLYIILCGFPPFTEDLAPPRLREQVLRNMYKFPSPYWDEVSEEAVDLIQELLLQDTSLRLTVDQALAHAWMHLEDDEGTLPAQARTETEPHIRALVNRIHSQRKEKAKHRTLSSNSANSVNSVQSFRTATPTGSVASQESLTALASQPLRHDSNGTDTLSAYGSDICEGDSYARQHDIATTTNSLVVTVASRDNSMVVDCHGNNEANEEGSYCTQEYDVNDHGTDNVHCSGVGSGSDQERPAIETSVSRIFSSSAETLVAPESADTGLADVASRKRRRA</sequence>
<dbReference type="Proteomes" id="UP000738325">
    <property type="component" value="Unassembled WGS sequence"/>
</dbReference>
<dbReference type="SUPFAM" id="SSF49879">
    <property type="entry name" value="SMAD/FHA domain"/>
    <property type="match status" value="1"/>
</dbReference>
<evidence type="ECO:0000256" key="6">
    <source>
        <dbReference type="PROSITE-ProRule" id="PRU10141"/>
    </source>
</evidence>
<evidence type="ECO:0000256" key="5">
    <source>
        <dbReference type="ARBA" id="ARBA00022840"/>
    </source>
</evidence>
<dbReference type="PROSITE" id="PS00107">
    <property type="entry name" value="PROTEIN_KINASE_ATP"/>
    <property type="match status" value="1"/>
</dbReference>
<accession>A0A9P6RLS4</accession>
<feature type="compositionally biased region" description="Low complexity" evidence="7">
    <location>
        <begin position="424"/>
        <end position="436"/>
    </location>
</feature>
<feature type="region of interest" description="Disordered" evidence="7">
    <location>
        <begin position="566"/>
        <end position="590"/>
    </location>
</feature>
<comment type="caution">
    <text evidence="9">The sequence shown here is derived from an EMBL/GenBank/DDBJ whole genome shotgun (WGS) entry which is preliminary data.</text>
</comment>
<proteinExistence type="predicted"/>
<reference evidence="9" key="1">
    <citation type="journal article" date="2020" name="Fungal Divers.">
        <title>Resolving the Mortierellaceae phylogeny through synthesis of multi-gene phylogenetics and phylogenomics.</title>
        <authorList>
            <person name="Vandepol N."/>
            <person name="Liber J."/>
            <person name="Desiro A."/>
            <person name="Na H."/>
            <person name="Kennedy M."/>
            <person name="Barry K."/>
            <person name="Grigoriev I.V."/>
            <person name="Miller A.N."/>
            <person name="O'Donnell K."/>
            <person name="Stajich J.E."/>
            <person name="Bonito G."/>
        </authorList>
    </citation>
    <scope>NUCLEOTIDE SEQUENCE</scope>
    <source>
        <strain evidence="9">REB-010B</strain>
    </source>
</reference>
<feature type="domain" description="Protein kinase" evidence="8">
    <location>
        <begin position="124"/>
        <end position="382"/>
    </location>
</feature>
<dbReference type="SUPFAM" id="SSF56112">
    <property type="entry name" value="Protein kinase-like (PK-like)"/>
    <property type="match status" value="1"/>
</dbReference>
<dbReference type="Pfam" id="PF00069">
    <property type="entry name" value="Pkinase"/>
    <property type="match status" value="1"/>
</dbReference>
<keyword evidence="1" id="KW-0723">Serine/threonine-protein kinase</keyword>
<evidence type="ECO:0000256" key="2">
    <source>
        <dbReference type="ARBA" id="ARBA00022679"/>
    </source>
</evidence>
<keyword evidence="10" id="KW-1185">Reference proteome</keyword>
<keyword evidence="4" id="KW-0418">Kinase</keyword>
<dbReference type="InterPro" id="IPR008271">
    <property type="entry name" value="Ser/Thr_kinase_AS"/>
</dbReference>
<dbReference type="FunFam" id="3.30.200.20:FF:000315">
    <property type="entry name" value="Calcium-dependent protein kinase 3"/>
    <property type="match status" value="1"/>
</dbReference>
<dbReference type="InterPro" id="IPR008984">
    <property type="entry name" value="SMAD_FHA_dom_sf"/>
</dbReference>
<evidence type="ECO:0000259" key="8">
    <source>
        <dbReference type="PROSITE" id="PS50011"/>
    </source>
</evidence>
<dbReference type="FunFam" id="1.10.510.10:FF:000571">
    <property type="entry name" value="Maternal embryonic leucine zipper kinase"/>
    <property type="match status" value="1"/>
</dbReference>